<evidence type="ECO:0000256" key="4">
    <source>
        <dbReference type="ARBA" id="ARBA00048707"/>
    </source>
</evidence>
<dbReference type="Gene3D" id="3.40.1490.10">
    <property type="entry name" value="Bit1"/>
    <property type="match status" value="1"/>
</dbReference>
<evidence type="ECO:0000256" key="2">
    <source>
        <dbReference type="ARBA" id="ARBA00022801"/>
    </source>
</evidence>
<dbReference type="InterPro" id="IPR009060">
    <property type="entry name" value="UBA-like_sf"/>
</dbReference>
<keyword evidence="7" id="KW-1185">Reference proteome</keyword>
<dbReference type="GO" id="GO:0005829">
    <property type="term" value="C:cytosol"/>
    <property type="evidence" value="ECO:0007669"/>
    <property type="project" value="TreeGrafter"/>
</dbReference>
<comment type="caution">
    <text evidence="6">The sequence shown here is derived from an EMBL/GenBank/DDBJ whole genome shotgun (WGS) entry which is preliminary data.</text>
</comment>
<dbReference type="PROSITE" id="PS50030">
    <property type="entry name" value="UBA"/>
    <property type="match status" value="1"/>
</dbReference>
<name>A0A1Y2CX48_9FUNG</name>
<dbReference type="OrthoDB" id="1733656at2759"/>
<dbReference type="NCBIfam" id="TIGR00283">
    <property type="entry name" value="arch_pth2"/>
    <property type="match status" value="1"/>
</dbReference>
<dbReference type="STRING" id="329046.A0A1Y2CX48"/>
<evidence type="ECO:0000259" key="5">
    <source>
        <dbReference type="PROSITE" id="PS50030"/>
    </source>
</evidence>
<protein>
    <recommendedName>
        <fullName evidence="1">peptidyl-tRNA hydrolase</fullName>
        <ecNumber evidence="1">3.1.1.29</ecNumber>
    </recommendedName>
</protein>
<proteinExistence type="inferred from homology"/>
<dbReference type="PANTHER" id="PTHR12649">
    <property type="entry name" value="PEPTIDYL-TRNA HYDROLASE 2"/>
    <property type="match status" value="1"/>
</dbReference>
<dbReference type="Pfam" id="PF01981">
    <property type="entry name" value="PTH2"/>
    <property type="match status" value="1"/>
</dbReference>
<organism evidence="6 7">
    <name type="scientific">Rhizoclosmatium globosum</name>
    <dbReference type="NCBI Taxonomy" id="329046"/>
    <lineage>
        <taxon>Eukaryota</taxon>
        <taxon>Fungi</taxon>
        <taxon>Fungi incertae sedis</taxon>
        <taxon>Chytridiomycota</taxon>
        <taxon>Chytridiomycota incertae sedis</taxon>
        <taxon>Chytridiomycetes</taxon>
        <taxon>Chytridiales</taxon>
        <taxon>Chytriomycetaceae</taxon>
        <taxon>Rhizoclosmatium</taxon>
    </lineage>
</organism>
<dbReference type="FunFam" id="3.40.1490.10:FF:000002">
    <property type="entry name" value="Peptidyl-tRNA hydrolase 2, mitochondrial"/>
    <property type="match status" value="1"/>
</dbReference>
<evidence type="ECO:0000313" key="7">
    <source>
        <dbReference type="Proteomes" id="UP000193642"/>
    </source>
</evidence>
<dbReference type="EMBL" id="MCGO01000006">
    <property type="protein sequence ID" value="ORY50915.1"/>
    <property type="molecule type" value="Genomic_DNA"/>
</dbReference>
<evidence type="ECO:0000256" key="3">
    <source>
        <dbReference type="ARBA" id="ARBA00038050"/>
    </source>
</evidence>
<dbReference type="SUPFAM" id="SSF102462">
    <property type="entry name" value="Peptidyl-tRNA hydrolase II"/>
    <property type="match status" value="1"/>
</dbReference>
<evidence type="ECO:0000313" key="6">
    <source>
        <dbReference type="EMBL" id="ORY50915.1"/>
    </source>
</evidence>
<keyword evidence="2 6" id="KW-0378">Hydrolase</keyword>
<dbReference type="InterPro" id="IPR002833">
    <property type="entry name" value="PTH2"/>
</dbReference>
<gene>
    <name evidence="6" type="ORF">BCR33DRAFT_712876</name>
</gene>
<evidence type="ECO:0000256" key="1">
    <source>
        <dbReference type="ARBA" id="ARBA00013260"/>
    </source>
</evidence>
<feature type="domain" description="UBA" evidence="5">
    <location>
        <begin position="16"/>
        <end position="58"/>
    </location>
</feature>
<dbReference type="InterPro" id="IPR023476">
    <property type="entry name" value="Pep_tRNA_hydro_II_dom_sf"/>
</dbReference>
<dbReference type="InterPro" id="IPR015940">
    <property type="entry name" value="UBA"/>
</dbReference>
<comment type="catalytic activity">
    <reaction evidence="4">
        <text>an N-acyl-L-alpha-aminoacyl-tRNA + H2O = an N-acyl-L-amino acid + a tRNA + H(+)</text>
        <dbReference type="Rhea" id="RHEA:54448"/>
        <dbReference type="Rhea" id="RHEA-COMP:10123"/>
        <dbReference type="Rhea" id="RHEA-COMP:13883"/>
        <dbReference type="ChEBI" id="CHEBI:15377"/>
        <dbReference type="ChEBI" id="CHEBI:15378"/>
        <dbReference type="ChEBI" id="CHEBI:59874"/>
        <dbReference type="ChEBI" id="CHEBI:78442"/>
        <dbReference type="ChEBI" id="CHEBI:138191"/>
        <dbReference type="EC" id="3.1.1.29"/>
    </reaction>
</comment>
<reference evidence="6 7" key="1">
    <citation type="submission" date="2016-07" db="EMBL/GenBank/DDBJ databases">
        <title>Pervasive Adenine N6-methylation of Active Genes in Fungi.</title>
        <authorList>
            <consortium name="DOE Joint Genome Institute"/>
            <person name="Mondo S.J."/>
            <person name="Dannebaum R.O."/>
            <person name="Kuo R.C."/>
            <person name="Labutti K."/>
            <person name="Haridas S."/>
            <person name="Kuo A."/>
            <person name="Salamov A."/>
            <person name="Ahrendt S.R."/>
            <person name="Lipzen A."/>
            <person name="Sullivan W."/>
            <person name="Andreopoulos W.B."/>
            <person name="Clum A."/>
            <person name="Lindquist E."/>
            <person name="Daum C."/>
            <person name="Ramamoorthy G.K."/>
            <person name="Gryganskyi A."/>
            <person name="Culley D."/>
            <person name="Magnuson J.K."/>
            <person name="James T.Y."/>
            <person name="O'Malley M.A."/>
            <person name="Stajich J.E."/>
            <person name="Spatafora J.W."/>
            <person name="Visel A."/>
            <person name="Grigoriev I.V."/>
        </authorList>
    </citation>
    <scope>NUCLEOTIDE SEQUENCE [LARGE SCALE GENOMIC DNA]</scope>
    <source>
        <strain evidence="6 7">JEL800</strain>
    </source>
</reference>
<dbReference type="AlphaFoldDB" id="A0A1Y2CX48"/>
<dbReference type="PANTHER" id="PTHR12649:SF11">
    <property type="entry name" value="PEPTIDYL-TRNA HYDROLASE 2, MITOCHONDRIAL"/>
    <property type="match status" value="1"/>
</dbReference>
<dbReference type="GO" id="GO:0004045">
    <property type="term" value="F:peptidyl-tRNA hydrolase activity"/>
    <property type="evidence" value="ECO:0007669"/>
    <property type="project" value="UniProtKB-EC"/>
</dbReference>
<dbReference type="Proteomes" id="UP000193642">
    <property type="component" value="Unassembled WGS sequence"/>
</dbReference>
<accession>A0A1Y2CX48</accession>
<dbReference type="EC" id="3.1.1.29" evidence="1"/>
<dbReference type="SUPFAM" id="SSF46934">
    <property type="entry name" value="UBA-like"/>
    <property type="match status" value="1"/>
</dbReference>
<sequence>MGCWFWKQKLISKRMPITQSEAIDALVPLGFSESQVKVAWEQTGGASVEEVANFLVLTIQYSSEELNAPYKMVLVVNSALGMSTGKIAAQCSHATLGAVLAAGGPENNNVQRWLQQGEPIIVVQSGKLTLKDLEAKSLAEGLPAYLVRDAGRTEVTPGSITVLAVGPAPNTRIDIVTRSLALL</sequence>
<comment type="similarity">
    <text evidence="3">Belongs to the PTH2 family.</text>
</comment>